<evidence type="ECO:0000313" key="1">
    <source>
        <dbReference type="EMBL" id="QMW03835.1"/>
    </source>
</evidence>
<organism evidence="1 2">
    <name type="scientific">Spirosoma foliorum</name>
    <dbReference type="NCBI Taxonomy" id="2710596"/>
    <lineage>
        <taxon>Bacteria</taxon>
        <taxon>Pseudomonadati</taxon>
        <taxon>Bacteroidota</taxon>
        <taxon>Cytophagia</taxon>
        <taxon>Cytophagales</taxon>
        <taxon>Cytophagaceae</taxon>
        <taxon>Spirosoma</taxon>
    </lineage>
</organism>
<dbReference type="Proteomes" id="UP000515369">
    <property type="component" value="Chromosome"/>
</dbReference>
<sequence length="64" mass="7594">MRTNINISDKLLEEAMQLSHAKTKKEVVEQALENYVNMLNRKQILEWPGKVHWEGDLEQMRAEK</sequence>
<keyword evidence="2" id="KW-1185">Reference proteome</keyword>
<proteinExistence type="predicted"/>
<accession>A0A7G5GY93</accession>
<dbReference type="RefSeq" id="WP_182461092.1">
    <property type="nucleotide sequence ID" value="NZ_CP059732.1"/>
</dbReference>
<reference evidence="1 2" key="1">
    <citation type="submission" date="2020-07" db="EMBL/GenBank/DDBJ databases">
        <title>Spirosoma foliorum sp. nov., isolated from the leaves on the Nejang mountain Korea, Republic of.</title>
        <authorList>
            <person name="Ho H."/>
            <person name="Lee Y.-J."/>
            <person name="Nurcahyanto D.-A."/>
            <person name="Kim S.-G."/>
        </authorList>
    </citation>
    <scope>NUCLEOTIDE SEQUENCE [LARGE SCALE GENOMIC DNA]</scope>
    <source>
        <strain evidence="1 2">PL0136</strain>
    </source>
</reference>
<dbReference type="InterPro" id="IPR019239">
    <property type="entry name" value="VapB_antitoxin"/>
</dbReference>
<dbReference type="Pfam" id="PF09957">
    <property type="entry name" value="VapB_antitoxin"/>
    <property type="match status" value="1"/>
</dbReference>
<dbReference type="KEGG" id="sfol:H3H32_02425"/>
<protein>
    <submittedName>
        <fullName evidence="1">Type II toxin-antitoxin system VapB family antitoxin</fullName>
    </submittedName>
</protein>
<dbReference type="AlphaFoldDB" id="A0A7G5GY93"/>
<evidence type="ECO:0000313" key="2">
    <source>
        <dbReference type="Proteomes" id="UP000515369"/>
    </source>
</evidence>
<dbReference type="EMBL" id="CP059732">
    <property type="protein sequence ID" value="QMW03835.1"/>
    <property type="molecule type" value="Genomic_DNA"/>
</dbReference>
<gene>
    <name evidence="1" type="ORF">H3H32_02425</name>
</gene>
<name>A0A7G5GY93_9BACT</name>